<feature type="domain" description="Thioredoxin" evidence="2">
    <location>
        <begin position="52"/>
        <end position="188"/>
    </location>
</feature>
<evidence type="ECO:0000313" key="4">
    <source>
        <dbReference type="Proteomes" id="UP000192660"/>
    </source>
</evidence>
<evidence type="ECO:0000259" key="2">
    <source>
        <dbReference type="PROSITE" id="PS51352"/>
    </source>
</evidence>
<dbReference type="InterPro" id="IPR036249">
    <property type="entry name" value="Thioredoxin-like_sf"/>
</dbReference>
<protein>
    <recommendedName>
        <fullName evidence="2">Thioredoxin domain-containing protein</fullName>
    </recommendedName>
</protein>
<name>A0A1W1WGD2_SULTA</name>
<keyword evidence="1" id="KW-0812">Transmembrane</keyword>
<dbReference type="OrthoDB" id="9811998at2"/>
<feature type="transmembrane region" description="Helical" evidence="1">
    <location>
        <begin position="6"/>
        <end position="24"/>
    </location>
</feature>
<dbReference type="Proteomes" id="UP000192660">
    <property type="component" value="Unassembled WGS sequence"/>
</dbReference>
<dbReference type="RefSeq" id="WP_084661572.1">
    <property type="nucleotide sequence ID" value="NZ_FWWY01000001.1"/>
</dbReference>
<sequence length="188" mass="19381">MKTAWWIGGLATLSAIVGVGYHLTRSAPGTGPTRPVAVAKTGPTAVATSTNTASPASAPPFHVASLNAGTVTVPDGRPTVVYFMSAGCGSCISGEQQLARLAAQTAPTVQWVSLDVDPGYDTAKAVLSMAHYTGAHWPQAFGTNAIINAYHVTQLDMVAVIAKNGQLLYDGALPSNAQLHRLITQAQA</sequence>
<keyword evidence="1" id="KW-0472">Membrane</keyword>
<dbReference type="InterPro" id="IPR013766">
    <property type="entry name" value="Thioredoxin_domain"/>
</dbReference>
<keyword evidence="1" id="KW-1133">Transmembrane helix</keyword>
<dbReference type="PROSITE" id="PS51352">
    <property type="entry name" value="THIOREDOXIN_2"/>
    <property type="match status" value="1"/>
</dbReference>
<accession>A0A1W1WGD2</accession>
<reference evidence="4" key="1">
    <citation type="submission" date="2017-04" db="EMBL/GenBank/DDBJ databases">
        <authorList>
            <person name="Varghese N."/>
            <person name="Submissions S."/>
        </authorList>
    </citation>
    <scope>NUCLEOTIDE SEQUENCE [LARGE SCALE GENOMIC DNA]</scope>
    <source>
        <strain evidence="4">DSM 9293</strain>
    </source>
</reference>
<dbReference type="EMBL" id="FWWY01000001">
    <property type="protein sequence ID" value="SMC05354.1"/>
    <property type="molecule type" value="Genomic_DNA"/>
</dbReference>
<dbReference type="AlphaFoldDB" id="A0A1W1WGD2"/>
<evidence type="ECO:0000313" key="3">
    <source>
        <dbReference type="EMBL" id="SMC05354.1"/>
    </source>
</evidence>
<dbReference type="Gene3D" id="3.40.30.10">
    <property type="entry name" value="Glutaredoxin"/>
    <property type="match status" value="1"/>
</dbReference>
<keyword evidence="4" id="KW-1185">Reference proteome</keyword>
<proteinExistence type="predicted"/>
<gene>
    <name evidence="3" type="ORF">SAMN00768000_2184</name>
</gene>
<organism evidence="3 4">
    <name type="scientific">Sulfobacillus thermosulfidooxidans (strain DSM 9293 / VKM B-1269 / AT-1)</name>
    <dbReference type="NCBI Taxonomy" id="929705"/>
    <lineage>
        <taxon>Bacteria</taxon>
        <taxon>Bacillati</taxon>
        <taxon>Bacillota</taxon>
        <taxon>Clostridia</taxon>
        <taxon>Eubacteriales</taxon>
        <taxon>Clostridiales Family XVII. Incertae Sedis</taxon>
        <taxon>Sulfobacillus</taxon>
    </lineage>
</organism>
<dbReference type="SUPFAM" id="SSF52833">
    <property type="entry name" value="Thioredoxin-like"/>
    <property type="match status" value="1"/>
</dbReference>
<evidence type="ECO:0000256" key="1">
    <source>
        <dbReference type="SAM" id="Phobius"/>
    </source>
</evidence>